<feature type="chain" id="PRO_5041230869" description="Glucose-methanol-choline oxidoreductase N-terminal domain-containing protein" evidence="8">
    <location>
        <begin position="17"/>
        <end position="597"/>
    </location>
</feature>
<sequence>MRTLLLGAFGILSSNALQFYTSPQSLPRTAYDFVVIGGGAGGSTVAARLSQRPNVTVLLVEAGGSPEGILATEIPYLGVALQGSALDWNYTTTNQTGLLGRSMAYERGKVLGGSTILNLMTWNRGSDDTWDDIARKSTADDWAWPAIDPFYRQTSHLVPPADGRDVTGKEIPEAHGTGPVQVSVPGFPTEIDDKVLNASLTLGSPFEFNPDLNDGRTVGTGLLQSSIGGGERSSAYSAYLRPALNAQRPNLYVLVNTQATKLIQTGSNSVTPVFRAALLSQGPNSTTYRVNATKEIILSAGVIGTPALLQLSGIGGGNFLRSLQIEPLVELSDVGRGMQDHPLVPMYFHVNSNQTFDHVFGNVSVLAALEAQWNASHTGILTNSPGNTQGFMRIPANSSIFEKFGDPSSGTNAAHLELIFVYSFAPLGAIPPQMGSFLSVLAIVVSPLSRGSVHLKTTNPFDSPLINPNYLGHDFDAAAVIVAMRNAFKLVASSDFDGLIGDPLENFITANSSDDDLLTYARNVSGTVNHGCCTCSMSPNNAIWGVVNPDLRLKKVDGVRVVDASVFHKIPECHIQALVYTLAEKAVDFIDKQYFPA</sequence>
<dbReference type="Pfam" id="PF05199">
    <property type="entry name" value="GMC_oxred_C"/>
    <property type="match status" value="1"/>
</dbReference>
<evidence type="ECO:0000256" key="8">
    <source>
        <dbReference type="SAM" id="SignalP"/>
    </source>
</evidence>
<proteinExistence type="inferred from homology"/>
<evidence type="ECO:0000256" key="7">
    <source>
        <dbReference type="RuleBase" id="RU003968"/>
    </source>
</evidence>
<feature type="active site" description="Proton acceptor" evidence="5">
    <location>
        <position position="574"/>
    </location>
</feature>
<keyword evidence="8" id="KW-0732">Signal</keyword>
<dbReference type="PANTHER" id="PTHR11552">
    <property type="entry name" value="GLUCOSE-METHANOL-CHOLINE GMC OXIDOREDUCTASE"/>
    <property type="match status" value="1"/>
</dbReference>
<comment type="caution">
    <text evidence="10">The sequence shown here is derived from an EMBL/GenBank/DDBJ whole genome shotgun (WGS) entry which is preliminary data.</text>
</comment>
<dbReference type="EMBL" id="JAPDRK010000008">
    <property type="protein sequence ID" value="KAJ9609393.1"/>
    <property type="molecule type" value="Genomic_DNA"/>
</dbReference>
<evidence type="ECO:0000313" key="11">
    <source>
        <dbReference type="Proteomes" id="UP001172673"/>
    </source>
</evidence>
<dbReference type="AlphaFoldDB" id="A0AA38XA66"/>
<feature type="binding site" evidence="6">
    <location>
        <position position="110"/>
    </location>
    <ligand>
        <name>FAD</name>
        <dbReference type="ChEBI" id="CHEBI:57692"/>
    </ligand>
</feature>
<dbReference type="Gene3D" id="3.50.50.60">
    <property type="entry name" value="FAD/NAD(P)-binding domain"/>
    <property type="match status" value="1"/>
</dbReference>
<protein>
    <recommendedName>
        <fullName evidence="9">Glucose-methanol-choline oxidoreductase N-terminal domain-containing protein</fullName>
    </recommendedName>
</protein>
<evidence type="ECO:0000313" key="10">
    <source>
        <dbReference type="EMBL" id="KAJ9609393.1"/>
    </source>
</evidence>
<evidence type="ECO:0000256" key="1">
    <source>
        <dbReference type="ARBA" id="ARBA00001974"/>
    </source>
</evidence>
<dbReference type="GO" id="GO:0016614">
    <property type="term" value="F:oxidoreductase activity, acting on CH-OH group of donors"/>
    <property type="evidence" value="ECO:0007669"/>
    <property type="project" value="InterPro"/>
</dbReference>
<name>A0AA38XA66_9EURO</name>
<keyword evidence="4 6" id="KW-0274">FAD</keyword>
<evidence type="ECO:0000256" key="2">
    <source>
        <dbReference type="ARBA" id="ARBA00010790"/>
    </source>
</evidence>
<reference evidence="10" key="1">
    <citation type="submission" date="2022-10" db="EMBL/GenBank/DDBJ databases">
        <title>Culturing micro-colonial fungi from biological soil crusts in the Mojave desert and describing Neophaeococcomyces mojavensis, and introducing the new genera and species Taxawa tesnikishii.</title>
        <authorList>
            <person name="Kurbessoian T."/>
            <person name="Stajich J.E."/>
        </authorList>
    </citation>
    <scope>NUCLEOTIDE SEQUENCE</scope>
    <source>
        <strain evidence="10">TK_41</strain>
    </source>
</reference>
<evidence type="ECO:0000256" key="5">
    <source>
        <dbReference type="PIRSR" id="PIRSR000137-1"/>
    </source>
</evidence>
<comment type="similarity">
    <text evidence="2 7">Belongs to the GMC oxidoreductase family.</text>
</comment>
<comment type="cofactor">
    <cofactor evidence="1 6">
        <name>FAD</name>
        <dbReference type="ChEBI" id="CHEBI:57692"/>
    </cofactor>
</comment>
<dbReference type="InterPro" id="IPR036188">
    <property type="entry name" value="FAD/NAD-bd_sf"/>
</dbReference>
<evidence type="ECO:0000259" key="9">
    <source>
        <dbReference type="PROSITE" id="PS00623"/>
    </source>
</evidence>
<dbReference type="PROSITE" id="PS00623">
    <property type="entry name" value="GMC_OXRED_1"/>
    <property type="match status" value="1"/>
</dbReference>
<dbReference type="PANTHER" id="PTHR11552:SF147">
    <property type="entry name" value="CHOLINE DEHYDROGENASE, MITOCHONDRIAL"/>
    <property type="match status" value="1"/>
</dbReference>
<gene>
    <name evidence="10" type="ORF">H2200_005720</name>
</gene>
<dbReference type="InterPro" id="IPR012132">
    <property type="entry name" value="GMC_OxRdtase"/>
</dbReference>
<dbReference type="InterPro" id="IPR007867">
    <property type="entry name" value="GMC_OxRtase_C"/>
</dbReference>
<keyword evidence="3 7" id="KW-0285">Flavoprotein</keyword>
<evidence type="ECO:0000256" key="3">
    <source>
        <dbReference type="ARBA" id="ARBA00022630"/>
    </source>
</evidence>
<dbReference type="PIRSF" id="PIRSF000137">
    <property type="entry name" value="Alcohol_oxidase"/>
    <property type="match status" value="1"/>
</dbReference>
<feature type="signal peptide" evidence="8">
    <location>
        <begin position="1"/>
        <end position="16"/>
    </location>
</feature>
<dbReference type="Gene3D" id="3.30.560.10">
    <property type="entry name" value="Glucose Oxidase, domain 3"/>
    <property type="match status" value="1"/>
</dbReference>
<accession>A0AA38XA66</accession>
<dbReference type="InterPro" id="IPR000172">
    <property type="entry name" value="GMC_OxRdtase_N"/>
</dbReference>
<dbReference type="SUPFAM" id="SSF51905">
    <property type="entry name" value="FAD/NAD(P)-binding domain"/>
    <property type="match status" value="1"/>
</dbReference>
<dbReference type="SUPFAM" id="SSF54373">
    <property type="entry name" value="FAD-linked reductases, C-terminal domain"/>
    <property type="match status" value="1"/>
</dbReference>
<dbReference type="Pfam" id="PF00732">
    <property type="entry name" value="GMC_oxred_N"/>
    <property type="match status" value="1"/>
</dbReference>
<evidence type="ECO:0000256" key="4">
    <source>
        <dbReference type="ARBA" id="ARBA00022827"/>
    </source>
</evidence>
<feature type="active site" description="Proton donor" evidence="5">
    <location>
        <position position="530"/>
    </location>
</feature>
<feature type="domain" description="Glucose-methanol-choline oxidoreductase N-terminal" evidence="9">
    <location>
        <begin position="108"/>
        <end position="131"/>
    </location>
</feature>
<keyword evidence="11" id="KW-1185">Reference proteome</keyword>
<organism evidence="10 11">
    <name type="scientific">Cladophialophora chaetospira</name>
    <dbReference type="NCBI Taxonomy" id="386627"/>
    <lineage>
        <taxon>Eukaryota</taxon>
        <taxon>Fungi</taxon>
        <taxon>Dikarya</taxon>
        <taxon>Ascomycota</taxon>
        <taxon>Pezizomycotina</taxon>
        <taxon>Eurotiomycetes</taxon>
        <taxon>Chaetothyriomycetidae</taxon>
        <taxon>Chaetothyriales</taxon>
        <taxon>Herpotrichiellaceae</taxon>
        <taxon>Cladophialophora</taxon>
    </lineage>
</organism>
<dbReference type="Proteomes" id="UP001172673">
    <property type="component" value="Unassembled WGS sequence"/>
</dbReference>
<evidence type="ECO:0000256" key="6">
    <source>
        <dbReference type="PIRSR" id="PIRSR000137-2"/>
    </source>
</evidence>
<dbReference type="GO" id="GO:0050660">
    <property type="term" value="F:flavin adenine dinucleotide binding"/>
    <property type="evidence" value="ECO:0007669"/>
    <property type="project" value="InterPro"/>
</dbReference>